<dbReference type="PROSITE" id="PS50104">
    <property type="entry name" value="TIR"/>
    <property type="match status" value="1"/>
</dbReference>
<dbReference type="InterPro" id="IPR015621">
    <property type="entry name" value="IL-1_rcpt_fam"/>
</dbReference>
<organism evidence="8 9">
    <name type="scientific">Astyanax mexicanus</name>
    <name type="common">Blind cave fish</name>
    <name type="synonym">Astyanax fasciatus mexicanus</name>
    <dbReference type="NCBI Taxonomy" id="7994"/>
    <lineage>
        <taxon>Eukaryota</taxon>
        <taxon>Metazoa</taxon>
        <taxon>Chordata</taxon>
        <taxon>Craniata</taxon>
        <taxon>Vertebrata</taxon>
        <taxon>Euteleostomi</taxon>
        <taxon>Actinopterygii</taxon>
        <taxon>Neopterygii</taxon>
        <taxon>Teleostei</taxon>
        <taxon>Ostariophysi</taxon>
        <taxon>Characiformes</taxon>
        <taxon>Characoidei</taxon>
        <taxon>Acestrorhamphidae</taxon>
        <taxon>Acestrorhamphinae</taxon>
        <taxon>Astyanax</taxon>
    </lineage>
</organism>
<dbReference type="InterPro" id="IPR035897">
    <property type="entry name" value="Toll_tir_struct_dom_sf"/>
</dbReference>
<evidence type="ECO:0000259" key="7">
    <source>
        <dbReference type="PROSITE" id="PS50835"/>
    </source>
</evidence>
<comment type="caution">
    <text evidence="8">The sequence shown here is derived from an EMBL/GenBank/DDBJ whole genome shotgun (WGS) entry which is preliminary data.</text>
</comment>
<keyword evidence="5" id="KW-0472">Membrane</keyword>
<protein>
    <submittedName>
        <fullName evidence="8">Single Ig IL-1-related receptor isoform X1</fullName>
    </submittedName>
</protein>
<feature type="domain" description="Ig-like" evidence="7">
    <location>
        <begin position="60"/>
        <end position="161"/>
    </location>
</feature>
<keyword evidence="8" id="KW-0675">Receptor</keyword>
<dbReference type="InterPro" id="IPR036179">
    <property type="entry name" value="Ig-like_dom_sf"/>
</dbReference>
<dbReference type="InterPro" id="IPR013783">
    <property type="entry name" value="Ig-like_fold"/>
</dbReference>
<reference evidence="8 9" key="1">
    <citation type="submission" date="2021-07" db="EMBL/GenBank/DDBJ databases">
        <authorList>
            <person name="Imarazene B."/>
            <person name="Zahm M."/>
            <person name="Klopp C."/>
            <person name="Cabau C."/>
            <person name="Beille S."/>
            <person name="Jouanno E."/>
            <person name="Castinel A."/>
            <person name="Lluch J."/>
            <person name="Gil L."/>
            <person name="Kuchtly C."/>
            <person name="Lopez Roques C."/>
            <person name="Donnadieu C."/>
            <person name="Parrinello H."/>
            <person name="Journot L."/>
            <person name="Du K."/>
            <person name="Schartl M."/>
            <person name="Retaux S."/>
            <person name="Guiguen Y."/>
        </authorList>
    </citation>
    <scope>NUCLEOTIDE SEQUENCE [LARGE SCALE GENOMIC DNA]</scope>
    <source>
        <strain evidence="8">Pach_M1</strain>
        <tissue evidence="8">Testis</tissue>
    </source>
</reference>
<evidence type="ECO:0000256" key="4">
    <source>
        <dbReference type="ARBA" id="ARBA00023319"/>
    </source>
</evidence>
<dbReference type="EMBL" id="JAICCE010000002">
    <property type="protein sequence ID" value="KAG9281030.1"/>
    <property type="molecule type" value="Genomic_DNA"/>
</dbReference>
<dbReference type="Gene3D" id="3.40.50.10140">
    <property type="entry name" value="Toll/interleukin-1 receptor homology (TIR) domain"/>
    <property type="match status" value="1"/>
</dbReference>
<dbReference type="InterPro" id="IPR007110">
    <property type="entry name" value="Ig-like_dom"/>
</dbReference>
<evidence type="ECO:0000256" key="3">
    <source>
        <dbReference type="ARBA" id="ARBA00023180"/>
    </source>
</evidence>
<keyword evidence="5" id="KW-1133">Transmembrane helix</keyword>
<comment type="similarity">
    <text evidence="1">Belongs to the interleukin-1 receptor family.</text>
</comment>
<sequence length="459" mass="52093">MGLINATQQVTQTESRVYEGCWCWSCADMGRIQVLLLLFVCVWGQFTVVIRAESLCGVAPQFKPSAVWTDIWEPLGSRVELNCTALMVYNMSEYSCVPDLQWTKDGQPLTNLSALTQNMSWIADDYHHGLSSILTLSLKTQNDFGLYRCKIWNSTVTFNIQSTTFPSHTGAVVASVILLLSLALAALIYSKCHLNFRLWYKNRYGDYEIDDGKMYDAYISYINSENDRKFVNFILKPHLENKYGHKLLLNDTDILPGAEPSAEMLMDSSRCRRLIVVLSQPYLEQEWCTTNFKQGLFHLLELSRKPIFIIFQSQQKHVSVDIIQQLREHQARITTLIWGAHSMTPSSGFWKELALAMPRKVVFHTKSSGDPQTLLQDDKDPMLTLQPDYLDCRPDPDPAGDLGLRLPIYKSLPSKAPVLPAAPDPATETKPPEIDVSDLGLRNYAARTDFYCLVTEDDI</sequence>
<keyword evidence="2" id="KW-1015">Disulfide bond</keyword>
<feature type="transmembrane region" description="Helical" evidence="5">
    <location>
        <begin position="170"/>
        <end position="189"/>
    </location>
</feature>
<dbReference type="Pfam" id="PF01582">
    <property type="entry name" value="TIR"/>
    <property type="match status" value="1"/>
</dbReference>
<keyword evidence="3" id="KW-0325">Glycoprotein</keyword>
<evidence type="ECO:0000313" key="8">
    <source>
        <dbReference type="EMBL" id="KAG9281030.1"/>
    </source>
</evidence>
<dbReference type="SMART" id="SM00255">
    <property type="entry name" value="TIR"/>
    <property type="match status" value="1"/>
</dbReference>
<dbReference type="Proteomes" id="UP000752171">
    <property type="component" value="Unassembled WGS sequence"/>
</dbReference>
<dbReference type="Gene3D" id="2.60.40.10">
    <property type="entry name" value="Immunoglobulins"/>
    <property type="match status" value="1"/>
</dbReference>
<gene>
    <name evidence="8" type="primary">SIGIRR</name>
    <name evidence="8" type="ORF">AMEX_G3800</name>
</gene>
<accession>A0A8T2MBN9</accession>
<dbReference type="AlphaFoldDB" id="A0A8T2MBN9"/>
<name>A0A8T2MBN9_ASTMX</name>
<dbReference type="PRINTS" id="PR01537">
    <property type="entry name" value="INTRLKN1R1F"/>
</dbReference>
<keyword evidence="5" id="KW-0812">Transmembrane</keyword>
<dbReference type="GO" id="GO:0007165">
    <property type="term" value="P:signal transduction"/>
    <property type="evidence" value="ECO:0007669"/>
    <property type="project" value="InterPro"/>
</dbReference>
<dbReference type="InterPro" id="IPR000157">
    <property type="entry name" value="TIR_dom"/>
</dbReference>
<dbReference type="SUPFAM" id="SSF52200">
    <property type="entry name" value="Toll/Interleukin receptor TIR domain"/>
    <property type="match status" value="1"/>
</dbReference>
<evidence type="ECO:0000313" key="9">
    <source>
        <dbReference type="Proteomes" id="UP000752171"/>
    </source>
</evidence>
<dbReference type="PANTHER" id="PTHR11890">
    <property type="entry name" value="INTERLEUKIN-1 RECEPTOR FAMILY MEMBER"/>
    <property type="match status" value="1"/>
</dbReference>
<dbReference type="PROSITE" id="PS50835">
    <property type="entry name" value="IG_LIKE"/>
    <property type="match status" value="1"/>
</dbReference>
<evidence type="ECO:0000259" key="6">
    <source>
        <dbReference type="PROSITE" id="PS50104"/>
    </source>
</evidence>
<dbReference type="SUPFAM" id="SSF48726">
    <property type="entry name" value="Immunoglobulin"/>
    <property type="match status" value="1"/>
</dbReference>
<keyword evidence="4" id="KW-0393">Immunoglobulin domain</keyword>
<dbReference type="OrthoDB" id="6075577at2759"/>
<evidence type="ECO:0000256" key="5">
    <source>
        <dbReference type="SAM" id="Phobius"/>
    </source>
</evidence>
<proteinExistence type="inferred from homology"/>
<evidence type="ECO:0000256" key="2">
    <source>
        <dbReference type="ARBA" id="ARBA00023157"/>
    </source>
</evidence>
<feature type="domain" description="TIR" evidence="6">
    <location>
        <begin position="213"/>
        <end position="357"/>
    </location>
</feature>
<dbReference type="PANTHER" id="PTHR11890:SF19">
    <property type="entry name" value="SINGLE IG IL-1-RELATED RECEPTOR"/>
    <property type="match status" value="1"/>
</dbReference>
<evidence type="ECO:0000256" key="1">
    <source>
        <dbReference type="ARBA" id="ARBA00009752"/>
    </source>
</evidence>